<proteinExistence type="predicted"/>
<gene>
    <name evidence="3" type="ORF">ACFSFY_05510</name>
</gene>
<dbReference type="Pfam" id="PF01740">
    <property type="entry name" value="STAS"/>
    <property type="match status" value="1"/>
</dbReference>
<dbReference type="PANTHER" id="PTHR33745">
    <property type="entry name" value="RSBT ANTAGONIST PROTEIN RSBS-RELATED"/>
    <property type="match status" value="1"/>
</dbReference>
<protein>
    <submittedName>
        <fullName evidence="3">STAS domain-containing protein</fullName>
    </submittedName>
</protein>
<name>A0ABW4SFW2_9BACL</name>
<evidence type="ECO:0000313" key="4">
    <source>
        <dbReference type="Proteomes" id="UP001597218"/>
    </source>
</evidence>
<sequence>MFLVQFSRKIIEQAPQLAHVITESQNERYSILKKIENELYPSRIELIKLYANSLIMDEEVRIPELKDWGEKAGSEFAKHSSVTMDMMLREVPSYRNIIGTVLKYDAIEYGIGASEMYDIVTRLDSAVNDITYFLSLPFVRHESERLKLSKSIITELSVPIVSIDDVTAILPLIGTIDHERSLTLQERVLLDASEMQLETLIIDLSGLQTTDTFVVQQLFHLFDALSLLGIQPIVSGISPVIAQTLVSLDLNFGQINSFASMKQALAYIK</sequence>
<dbReference type="SUPFAM" id="SSF52091">
    <property type="entry name" value="SpoIIaa-like"/>
    <property type="match status" value="1"/>
</dbReference>
<dbReference type="PROSITE" id="PS50801">
    <property type="entry name" value="STAS"/>
    <property type="match status" value="1"/>
</dbReference>
<dbReference type="PANTHER" id="PTHR33745:SF3">
    <property type="entry name" value="RSBT CO-ANTAGONIST PROTEIN RSBRC"/>
    <property type="match status" value="1"/>
</dbReference>
<dbReference type="InterPro" id="IPR051932">
    <property type="entry name" value="Bact_StressResp_Reg"/>
</dbReference>
<dbReference type="InterPro" id="IPR002645">
    <property type="entry name" value="STAS_dom"/>
</dbReference>
<keyword evidence="1" id="KW-0597">Phosphoprotein</keyword>
<dbReference type="CDD" id="cd07041">
    <property type="entry name" value="STAS_RsbR_RsbS_like"/>
    <property type="match status" value="1"/>
</dbReference>
<comment type="caution">
    <text evidence="3">The sequence shown here is derived from an EMBL/GenBank/DDBJ whole genome shotgun (WGS) entry which is preliminary data.</text>
</comment>
<evidence type="ECO:0000313" key="3">
    <source>
        <dbReference type="EMBL" id="MFD1927521.1"/>
    </source>
</evidence>
<dbReference type="Gene3D" id="3.30.750.24">
    <property type="entry name" value="STAS domain"/>
    <property type="match status" value="1"/>
</dbReference>
<accession>A0ABW4SFW2</accession>
<evidence type="ECO:0000256" key="1">
    <source>
        <dbReference type="ARBA" id="ARBA00022553"/>
    </source>
</evidence>
<dbReference type="RefSeq" id="WP_381536240.1">
    <property type="nucleotide sequence ID" value="NZ_JBHUGI010000010.1"/>
</dbReference>
<dbReference type="EMBL" id="JBHUGI010000010">
    <property type="protein sequence ID" value="MFD1927521.1"/>
    <property type="molecule type" value="Genomic_DNA"/>
</dbReference>
<dbReference type="Proteomes" id="UP001597218">
    <property type="component" value="Unassembled WGS sequence"/>
</dbReference>
<dbReference type="InterPro" id="IPR036513">
    <property type="entry name" value="STAS_dom_sf"/>
</dbReference>
<feature type="domain" description="STAS" evidence="2">
    <location>
        <begin position="157"/>
        <end position="268"/>
    </location>
</feature>
<reference evidence="4" key="1">
    <citation type="journal article" date="2019" name="Int. J. Syst. Evol. Microbiol.">
        <title>The Global Catalogue of Microorganisms (GCM) 10K type strain sequencing project: providing services to taxonomists for standard genome sequencing and annotation.</title>
        <authorList>
            <consortium name="The Broad Institute Genomics Platform"/>
            <consortium name="The Broad Institute Genome Sequencing Center for Infectious Disease"/>
            <person name="Wu L."/>
            <person name="Ma J."/>
        </authorList>
    </citation>
    <scope>NUCLEOTIDE SEQUENCE [LARGE SCALE GENOMIC DNA]</scope>
    <source>
        <strain evidence="4">CGMCC 4.7177</strain>
    </source>
</reference>
<evidence type="ECO:0000259" key="2">
    <source>
        <dbReference type="PROSITE" id="PS50801"/>
    </source>
</evidence>
<keyword evidence="4" id="KW-1185">Reference proteome</keyword>
<organism evidence="3 4">
    <name type="scientific">Sporosarcina siberiensis</name>
    <dbReference type="NCBI Taxonomy" id="1365606"/>
    <lineage>
        <taxon>Bacteria</taxon>
        <taxon>Bacillati</taxon>
        <taxon>Bacillota</taxon>
        <taxon>Bacilli</taxon>
        <taxon>Bacillales</taxon>
        <taxon>Caryophanaceae</taxon>
        <taxon>Sporosarcina</taxon>
    </lineage>
</organism>